<sequence length="128" mass="13537">MRSLLLAAAVMAASMPLAQADDYASGAIKSMDTAKGEVLTDAKGMTLYTFDKDTAGTSNCYDACAKKWPPLAAAADAAADGKYTLIERKDGAKQWAYDGKPLYLWQNDKKPGDVSGDGVGGVWHVAKE</sequence>
<dbReference type="EMBL" id="JBHRTK010000012">
    <property type="protein sequence ID" value="MFC3206747.1"/>
    <property type="molecule type" value="Genomic_DNA"/>
</dbReference>
<feature type="chain" id="PRO_5045101584" description="Lipoprotein with Yx(FWY)xxD motif" evidence="1">
    <location>
        <begin position="21"/>
        <end position="128"/>
    </location>
</feature>
<evidence type="ECO:0000313" key="2">
    <source>
        <dbReference type="EMBL" id="MFC3206747.1"/>
    </source>
</evidence>
<protein>
    <recommendedName>
        <fullName evidence="4">Lipoprotein with Yx(FWY)xxD motif</fullName>
    </recommendedName>
</protein>
<keyword evidence="3" id="KW-1185">Reference proteome</keyword>
<dbReference type="InterPro" id="IPR014558">
    <property type="entry name" value="UCP029720"/>
</dbReference>
<dbReference type="RefSeq" id="WP_378220558.1">
    <property type="nucleotide sequence ID" value="NZ_JBHRTK010000012.1"/>
</dbReference>
<keyword evidence="1" id="KW-0732">Signal</keyword>
<gene>
    <name evidence="2" type="ORF">ACFOHJ_11035</name>
</gene>
<dbReference type="Proteomes" id="UP001595583">
    <property type="component" value="Unassembled WGS sequence"/>
</dbReference>
<proteinExistence type="predicted"/>
<evidence type="ECO:0000256" key="1">
    <source>
        <dbReference type="SAM" id="SignalP"/>
    </source>
</evidence>
<dbReference type="PANTHER" id="PTHR39335:SF1">
    <property type="entry name" value="BLL4220 PROTEIN"/>
    <property type="match status" value="1"/>
</dbReference>
<dbReference type="PIRSF" id="PIRSF029720">
    <property type="entry name" value="UCP029720"/>
    <property type="match status" value="1"/>
</dbReference>
<comment type="caution">
    <text evidence="2">The sequence shown here is derived from an EMBL/GenBank/DDBJ whole genome shotgun (WGS) entry which is preliminary data.</text>
</comment>
<evidence type="ECO:0008006" key="4">
    <source>
        <dbReference type="Google" id="ProtNLM"/>
    </source>
</evidence>
<accession>A0ABV7KBQ2</accession>
<dbReference type="PANTHER" id="PTHR39335">
    <property type="entry name" value="BLL4220 PROTEIN"/>
    <property type="match status" value="1"/>
</dbReference>
<evidence type="ECO:0000313" key="3">
    <source>
        <dbReference type="Proteomes" id="UP001595583"/>
    </source>
</evidence>
<reference evidence="3" key="1">
    <citation type="journal article" date="2019" name="Int. J. Syst. Evol. Microbiol.">
        <title>The Global Catalogue of Microorganisms (GCM) 10K type strain sequencing project: providing services to taxonomists for standard genome sequencing and annotation.</title>
        <authorList>
            <consortium name="The Broad Institute Genomics Platform"/>
            <consortium name="The Broad Institute Genome Sequencing Center for Infectious Disease"/>
            <person name="Wu L."/>
            <person name="Ma J."/>
        </authorList>
    </citation>
    <scope>NUCLEOTIDE SEQUENCE [LARGE SCALE GENOMIC DNA]</scope>
    <source>
        <strain evidence="3">KCTC 52165</strain>
    </source>
</reference>
<organism evidence="2 3">
    <name type="scientific">Aquamicrobium soli</name>
    <dbReference type="NCBI Taxonomy" id="1811518"/>
    <lineage>
        <taxon>Bacteria</taxon>
        <taxon>Pseudomonadati</taxon>
        <taxon>Pseudomonadota</taxon>
        <taxon>Alphaproteobacteria</taxon>
        <taxon>Hyphomicrobiales</taxon>
        <taxon>Phyllobacteriaceae</taxon>
        <taxon>Aquamicrobium</taxon>
    </lineage>
</organism>
<dbReference type="InterPro" id="IPR005297">
    <property type="entry name" value="Lipoprotein_repeat"/>
</dbReference>
<feature type="signal peptide" evidence="1">
    <location>
        <begin position="1"/>
        <end position="20"/>
    </location>
</feature>
<name>A0ABV7KBQ2_9HYPH</name>
<dbReference type="Pfam" id="PF03640">
    <property type="entry name" value="Lipoprotein_15"/>
    <property type="match status" value="2"/>
</dbReference>